<dbReference type="PANTHER" id="PTHR43297:SF2">
    <property type="entry name" value="DIPEPTIDE TRANSPORT ATP-BINDING PROTEIN DPPD"/>
    <property type="match status" value="1"/>
</dbReference>
<protein>
    <submittedName>
        <fullName evidence="9">ABC transporter ATP-binding protein</fullName>
    </submittedName>
</protein>
<dbReference type="SMART" id="SM00382">
    <property type="entry name" value="AAA"/>
    <property type="match status" value="1"/>
</dbReference>
<reference evidence="9" key="1">
    <citation type="submission" date="2023-07" db="EMBL/GenBank/DDBJ databases">
        <title>Degradation of tert-butanol by M. austroafricanum TBA100.</title>
        <authorList>
            <person name="Helbich S."/>
            <person name="Vainshtein Y."/>
        </authorList>
    </citation>
    <scope>NUCLEOTIDE SEQUENCE</scope>
    <source>
        <strain evidence="9">TBA100</strain>
    </source>
</reference>
<dbReference type="PROSITE" id="PS00211">
    <property type="entry name" value="ABC_TRANSPORTER_1"/>
    <property type="match status" value="1"/>
</dbReference>
<accession>A0ABT8HEM3</accession>
<comment type="caution">
    <text evidence="9">The sequence shown here is derived from an EMBL/GenBank/DDBJ whole genome shotgun (WGS) entry which is preliminary data.</text>
</comment>
<dbReference type="InterPro" id="IPR027417">
    <property type="entry name" value="P-loop_NTPase"/>
</dbReference>
<dbReference type="CDD" id="cd03257">
    <property type="entry name" value="ABC_NikE_OppD_transporters"/>
    <property type="match status" value="1"/>
</dbReference>
<evidence type="ECO:0000256" key="7">
    <source>
        <dbReference type="ARBA" id="ARBA00023136"/>
    </source>
</evidence>
<evidence type="ECO:0000313" key="9">
    <source>
        <dbReference type="EMBL" id="MDN4519209.1"/>
    </source>
</evidence>
<dbReference type="Pfam" id="PF08352">
    <property type="entry name" value="oligo_HPY"/>
    <property type="match status" value="1"/>
</dbReference>
<dbReference type="Pfam" id="PF00005">
    <property type="entry name" value="ABC_tran"/>
    <property type="match status" value="1"/>
</dbReference>
<dbReference type="EMBL" id="JAUHTC010000053">
    <property type="protein sequence ID" value="MDN4519209.1"/>
    <property type="molecule type" value="Genomic_DNA"/>
</dbReference>
<dbReference type="InterPro" id="IPR003439">
    <property type="entry name" value="ABC_transporter-like_ATP-bd"/>
</dbReference>
<keyword evidence="5" id="KW-0547">Nucleotide-binding</keyword>
<dbReference type="Gene3D" id="3.40.50.300">
    <property type="entry name" value="P-loop containing nucleotide triphosphate hydrolases"/>
    <property type="match status" value="1"/>
</dbReference>
<dbReference type="InterPro" id="IPR003593">
    <property type="entry name" value="AAA+_ATPase"/>
</dbReference>
<dbReference type="Proteomes" id="UP001172687">
    <property type="component" value="Unassembled WGS sequence"/>
</dbReference>
<dbReference type="PANTHER" id="PTHR43297">
    <property type="entry name" value="OLIGOPEPTIDE TRANSPORT ATP-BINDING PROTEIN APPD"/>
    <property type="match status" value="1"/>
</dbReference>
<evidence type="ECO:0000256" key="3">
    <source>
        <dbReference type="ARBA" id="ARBA00022448"/>
    </source>
</evidence>
<feature type="domain" description="ABC transporter" evidence="8">
    <location>
        <begin position="7"/>
        <end position="257"/>
    </location>
</feature>
<dbReference type="InterPro" id="IPR013563">
    <property type="entry name" value="Oligopep_ABC_C"/>
</dbReference>
<dbReference type="InterPro" id="IPR050388">
    <property type="entry name" value="ABC_Ni/Peptide_Import"/>
</dbReference>
<evidence type="ECO:0000313" key="10">
    <source>
        <dbReference type="Proteomes" id="UP001172687"/>
    </source>
</evidence>
<evidence type="ECO:0000256" key="2">
    <source>
        <dbReference type="ARBA" id="ARBA00005417"/>
    </source>
</evidence>
<dbReference type="RefSeq" id="WP_208674784.1">
    <property type="nucleotide sequence ID" value="NZ_CP070380.1"/>
</dbReference>
<keyword evidence="10" id="KW-1185">Reference proteome</keyword>
<dbReference type="InterPro" id="IPR017871">
    <property type="entry name" value="ABC_transporter-like_CS"/>
</dbReference>
<organism evidence="9 10">
    <name type="scientific">Mycolicibacterium austroafricanum</name>
    <name type="common">Mycobacterium austroafricanum</name>
    <dbReference type="NCBI Taxonomy" id="39687"/>
    <lineage>
        <taxon>Bacteria</taxon>
        <taxon>Bacillati</taxon>
        <taxon>Actinomycetota</taxon>
        <taxon>Actinomycetes</taxon>
        <taxon>Mycobacteriales</taxon>
        <taxon>Mycobacteriaceae</taxon>
        <taxon>Mycolicibacterium</taxon>
    </lineage>
</organism>
<dbReference type="NCBIfam" id="TIGR01727">
    <property type="entry name" value="oligo_HPY"/>
    <property type="match status" value="1"/>
</dbReference>
<keyword evidence="6 9" id="KW-0067">ATP-binding</keyword>
<keyword evidence="7" id="KW-0472">Membrane</keyword>
<evidence type="ECO:0000256" key="5">
    <source>
        <dbReference type="ARBA" id="ARBA00022741"/>
    </source>
</evidence>
<comment type="subcellular location">
    <subcellularLocation>
        <location evidence="1">Cell membrane</location>
        <topology evidence="1">Peripheral membrane protein</topology>
    </subcellularLocation>
</comment>
<comment type="similarity">
    <text evidence="2">Belongs to the ABC transporter superfamily.</text>
</comment>
<gene>
    <name evidence="9" type="ORF">QYF68_15490</name>
</gene>
<evidence type="ECO:0000256" key="4">
    <source>
        <dbReference type="ARBA" id="ARBA00022475"/>
    </source>
</evidence>
<dbReference type="SUPFAM" id="SSF52540">
    <property type="entry name" value="P-loop containing nucleoside triphosphate hydrolases"/>
    <property type="match status" value="1"/>
</dbReference>
<evidence type="ECO:0000256" key="1">
    <source>
        <dbReference type="ARBA" id="ARBA00004202"/>
    </source>
</evidence>
<keyword evidence="3" id="KW-0813">Transport</keyword>
<keyword evidence="4" id="KW-1003">Cell membrane</keyword>
<proteinExistence type="inferred from homology"/>
<sequence>MTREPLLRVDDLRVSFATEDGVLQAVDGVSFDLAPGEVLAVVGESGCGKSVTAQTLTGLTRSPNTRISGSVTYRGRELTGLGDDALRGIRGEEIAMVFQDPMSSLNPVYRVGDQIVEMIRAHRDVSKKEARERTVELLTSVGIPNPQARVRSYPHEFSGGMRQRVMIAMALALEPAVLIADEPTTALDVTVQAQILRLLADLNRERELAVVLITHDLGVVAEVADRVVVMYAGQIVEDGTVDDIFYSPQHPYTWGLLGSLARLDRPRTERLAQIAGAPPSLLDPPSGCRFAPRCAFEFDRCDQPPPLDHDGGTHLDRCWLGGDVKAEVRP</sequence>
<dbReference type="PROSITE" id="PS50893">
    <property type="entry name" value="ABC_TRANSPORTER_2"/>
    <property type="match status" value="1"/>
</dbReference>
<name>A0ABT8HEM3_MYCAO</name>
<dbReference type="GO" id="GO:0005524">
    <property type="term" value="F:ATP binding"/>
    <property type="evidence" value="ECO:0007669"/>
    <property type="project" value="UniProtKB-KW"/>
</dbReference>
<evidence type="ECO:0000259" key="8">
    <source>
        <dbReference type="PROSITE" id="PS50893"/>
    </source>
</evidence>
<evidence type="ECO:0000256" key="6">
    <source>
        <dbReference type="ARBA" id="ARBA00022840"/>
    </source>
</evidence>